<feature type="region of interest" description="Disordered" evidence="2">
    <location>
        <begin position="1"/>
        <end position="24"/>
    </location>
</feature>
<dbReference type="GO" id="GO:0008234">
    <property type="term" value="F:cysteine-type peptidase activity"/>
    <property type="evidence" value="ECO:0007669"/>
    <property type="project" value="InterPro"/>
</dbReference>
<evidence type="ECO:0000313" key="6">
    <source>
        <dbReference type="Proteomes" id="UP001310022"/>
    </source>
</evidence>
<evidence type="ECO:0000256" key="2">
    <source>
        <dbReference type="SAM" id="MobiDB-lite"/>
    </source>
</evidence>
<comment type="similarity">
    <text evidence="1">Belongs to the peptidase C1 family.</text>
</comment>
<evidence type="ECO:0000313" key="5">
    <source>
        <dbReference type="EMBL" id="GJM63585.1"/>
    </source>
</evidence>
<sequence length="509" mass="56701">MPIRMRKDPDQPNNSGGGGNYRGRSGGGRGIISMLLPLLIRNPKLLIPLLLIFGAIYFFGGKETAVNVASMVFSTGATLDPVQFDRAKIYEPIINDPSNPLPVRVSLAQYAPQRLNQGQQGSCVAWSSAYAARTILESSASGKDPNTVRFSPSFLYNQIKLQGCQGSYIIRAMEKMTEQGSVPYSDFAYTDENCNNMPDQSLIQQAGQFKMKGFNRLTKGDNVQALDLNGIRQNLAQGAPVVIGMMVGGSFMTDMKGKNKWTPQERDYQMAGFGGHAMAVIGYDDEMDGEGAFQIMNSWGDDWGNNGLAWVSYRDFMYFTKEAYALFPMGRRIDNPEKFEMRIGLLLNTQKQYIPLTKENDFTYRTQSPLTPGTLFKIEVTNNLDCYTYVFGQETDGSSYVLFPYTEKHSAYCGIVGTRLFPRDYSMELDDLGRQDKMAIIVSKQALNYKQLNNAFNQAKGNDFEDKIQNALQNEIITDFQSSAGKQVSIVANSPQKNTLAIVIAIDKE</sequence>
<accession>A0AAN4W305</accession>
<evidence type="ECO:0000259" key="4">
    <source>
        <dbReference type="SMART" id="SM00645"/>
    </source>
</evidence>
<feature type="compositionally biased region" description="Gly residues" evidence="2">
    <location>
        <begin position="15"/>
        <end position="24"/>
    </location>
</feature>
<evidence type="ECO:0000256" key="1">
    <source>
        <dbReference type="ARBA" id="ARBA00008455"/>
    </source>
</evidence>
<keyword evidence="6" id="KW-1185">Reference proteome</keyword>
<dbReference type="SMART" id="SM00645">
    <property type="entry name" value="Pept_C1"/>
    <property type="match status" value="1"/>
</dbReference>
<protein>
    <recommendedName>
        <fullName evidence="4">Peptidase C1A papain C-terminal domain-containing protein</fullName>
    </recommendedName>
</protein>
<dbReference type="Pfam" id="PF14326">
    <property type="entry name" value="DUF4384"/>
    <property type="match status" value="1"/>
</dbReference>
<dbReference type="InterPro" id="IPR000668">
    <property type="entry name" value="Peptidase_C1A_C"/>
</dbReference>
<dbReference type="Gene3D" id="3.90.70.10">
    <property type="entry name" value="Cysteine proteinases"/>
    <property type="match status" value="1"/>
</dbReference>
<keyword evidence="3" id="KW-0472">Membrane</keyword>
<feature type="compositionally biased region" description="Basic and acidic residues" evidence="2">
    <location>
        <begin position="1"/>
        <end position="10"/>
    </location>
</feature>
<dbReference type="InterPro" id="IPR013128">
    <property type="entry name" value="Peptidase_C1A"/>
</dbReference>
<proteinExistence type="inferred from homology"/>
<feature type="transmembrane region" description="Helical" evidence="3">
    <location>
        <begin position="45"/>
        <end position="61"/>
    </location>
</feature>
<name>A0AAN4W305_9BACT</name>
<dbReference type="EMBL" id="BQKE01000003">
    <property type="protein sequence ID" value="GJM63585.1"/>
    <property type="molecule type" value="Genomic_DNA"/>
</dbReference>
<dbReference type="Pfam" id="PF00112">
    <property type="entry name" value="Peptidase_C1"/>
    <property type="match status" value="1"/>
</dbReference>
<comment type="caution">
    <text evidence="5">The sequence shown here is derived from an EMBL/GenBank/DDBJ whole genome shotgun (WGS) entry which is preliminary data.</text>
</comment>
<dbReference type="GO" id="GO:0006508">
    <property type="term" value="P:proteolysis"/>
    <property type="evidence" value="ECO:0007669"/>
    <property type="project" value="InterPro"/>
</dbReference>
<dbReference type="InterPro" id="IPR025493">
    <property type="entry name" value="DUF4384"/>
</dbReference>
<evidence type="ECO:0000256" key="3">
    <source>
        <dbReference type="SAM" id="Phobius"/>
    </source>
</evidence>
<dbReference type="InterPro" id="IPR038765">
    <property type="entry name" value="Papain-like_cys_pep_sf"/>
</dbReference>
<dbReference type="CDD" id="cd02619">
    <property type="entry name" value="Peptidase_C1"/>
    <property type="match status" value="1"/>
</dbReference>
<keyword evidence="3" id="KW-1133">Transmembrane helix</keyword>
<keyword evidence="3" id="KW-0812">Transmembrane</keyword>
<organism evidence="5 6">
    <name type="scientific">Persicobacter diffluens</name>
    <dbReference type="NCBI Taxonomy" id="981"/>
    <lineage>
        <taxon>Bacteria</taxon>
        <taxon>Pseudomonadati</taxon>
        <taxon>Bacteroidota</taxon>
        <taxon>Cytophagia</taxon>
        <taxon>Cytophagales</taxon>
        <taxon>Persicobacteraceae</taxon>
        <taxon>Persicobacter</taxon>
    </lineage>
</organism>
<feature type="domain" description="Peptidase C1A papain C-terminal" evidence="4">
    <location>
        <begin position="101"/>
        <end position="329"/>
    </location>
</feature>
<reference evidence="5 6" key="1">
    <citation type="submission" date="2021-12" db="EMBL/GenBank/DDBJ databases">
        <title>Genome sequencing of bacteria with rrn-lacking chromosome and rrn-plasmid.</title>
        <authorList>
            <person name="Anda M."/>
            <person name="Iwasaki W."/>
        </authorList>
    </citation>
    <scope>NUCLEOTIDE SEQUENCE [LARGE SCALE GENOMIC DNA]</scope>
    <source>
        <strain evidence="5 6">NBRC 15940</strain>
    </source>
</reference>
<dbReference type="Proteomes" id="UP001310022">
    <property type="component" value="Unassembled WGS sequence"/>
</dbReference>
<dbReference type="AlphaFoldDB" id="A0AAN4W305"/>
<dbReference type="PANTHER" id="PTHR12411">
    <property type="entry name" value="CYSTEINE PROTEASE FAMILY C1-RELATED"/>
    <property type="match status" value="1"/>
</dbReference>
<dbReference type="SUPFAM" id="SSF54001">
    <property type="entry name" value="Cysteine proteinases"/>
    <property type="match status" value="1"/>
</dbReference>
<gene>
    <name evidence="5" type="ORF">PEDI_41370</name>
</gene>
<dbReference type="RefSeq" id="WP_338238734.1">
    <property type="nucleotide sequence ID" value="NZ_BQKE01000003.1"/>
</dbReference>